<evidence type="ECO:0000256" key="3">
    <source>
        <dbReference type="ARBA" id="ARBA00012461"/>
    </source>
</evidence>
<dbReference type="Proteomes" id="UP001199916">
    <property type="component" value="Unassembled WGS sequence"/>
</dbReference>
<evidence type="ECO:0000256" key="9">
    <source>
        <dbReference type="ARBA" id="ARBA00032492"/>
    </source>
</evidence>
<comment type="similarity">
    <text evidence="2">Belongs to the glucose-1-phosphate thymidylyltransferase family.</text>
</comment>
<dbReference type="SUPFAM" id="SSF53448">
    <property type="entry name" value="Nucleotide-diphospho-sugar transferases"/>
    <property type="match status" value="1"/>
</dbReference>
<dbReference type="Pfam" id="PF00483">
    <property type="entry name" value="NTP_transferase"/>
    <property type="match status" value="1"/>
</dbReference>
<dbReference type="InterPro" id="IPR005835">
    <property type="entry name" value="NTP_transferase_dom"/>
</dbReference>
<keyword evidence="6" id="KW-0548">Nucleotidyltransferase</keyword>
<evidence type="ECO:0000256" key="6">
    <source>
        <dbReference type="ARBA" id="ARBA00022695"/>
    </source>
</evidence>
<dbReference type="CDD" id="cd04189">
    <property type="entry name" value="G1P_TT_long"/>
    <property type="match status" value="1"/>
</dbReference>
<keyword evidence="8" id="KW-0460">Magnesium</keyword>
<dbReference type="RefSeq" id="WP_019419859.1">
    <property type="nucleotide sequence ID" value="NZ_JAJNBZ010000033.1"/>
</dbReference>
<feature type="domain" description="Nucleotidyl transferase" evidence="12">
    <location>
        <begin position="2"/>
        <end position="235"/>
    </location>
</feature>
<evidence type="ECO:0000256" key="11">
    <source>
        <dbReference type="ARBA" id="ARBA00049336"/>
    </source>
</evidence>
<dbReference type="InterPro" id="IPR029044">
    <property type="entry name" value="Nucleotide-diphossugar_trans"/>
</dbReference>
<name>A0ABS8YME2_9BACL</name>
<dbReference type="Gene3D" id="3.90.550.10">
    <property type="entry name" value="Spore Coat Polysaccharide Biosynthesis Protein SpsA, Chain A"/>
    <property type="match status" value="1"/>
</dbReference>
<evidence type="ECO:0000256" key="5">
    <source>
        <dbReference type="ARBA" id="ARBA00022679"/>
    </source>
</evidence>
<evidence type="ECO:0000313" key="13">
    <source>
        <dbReference type="EMBL" id="MCE5172727.1"/>
    </source>
</evidence>
<dbReference type="InterPro" id="IPR005908">
    <property type="entry name" value="G1P_thy_trans_l"/>
</dbReference>
<comment type="catalytic activity">
    <reaction evidence="11">
        <text>dTTP + alpha-D-glucose 1-phosphate + H(+) = dTDP-alpha-D-glucose + diphosphate</text>
        <dbReference type="Rhea" id="RHEA:15225"/>
        <dbReference type="ChEBI" id="CHEBI:15378"/>
        <dbReference type="ChEBI" id="CHEBI:33019"/>
        <dbReference type="ChEBI" id="CHEBI:37568"/>
        <dbReference type="ChEBI" id="CHEBI:57477"/>
        <dbReference type="ChEBI" id="CHEBI:58601"/>
        <dbReference type="EC" id="2.7.7.24"/>
    </reaction>
</comment>
<evidence type="ECO:0000256" key="4">
    <source>
        <dbReference type="ARBA" id="ARBA00017654"/>
    </source>
</evidence>
<dbReference type="EC" id="2.7.7.24" evidence="3"/>
<evidence type="ECO:0000256" key="7">
    <source>
        <dbReference type="ARBA" id="ARBA00022723"/>
    </source>
</evidence>
<dbReference type="PANTHER" id="PTHR43532:SF1">
    <property type="entry name" value="GLUCOSE-1-PHOSPHATE THYMIDYLYLTRANSFERASE 1"/>
    <property type="match status" value="1"/>
</dbReference>
<evidence type="ECO:0000256" key="1">
    <source>
        <dbReference type="ARBA" id="ARBA00001946"/>
    </source>
</evidence>
<keyword evidence="7" id="KW-0479">Metal-binding</keyword>
<sequence>MKGLILCAGNGTRLQPFSNTTSKVLLPVANKPLLFYNIEKLLDLGIKEIGIVIQAAHDPLFRESVGNGEQWGASITYLYQARALGIADAVKQAEAFIGSDSFILLLGDNLIGQTLEGLRDSILLERQDGALLLGEVEKPQDYGVAEIKEHRIIGLEEKPAQPKSNLAIMGAYAFTSKIFEAVHAISPSKRGEYEITDAIQWLIEAKYAISYDITYQPHTDVGTIERWLEANRWMLQQLADEGTLAMETTSSTNKFSSSVMVGNTSQLVTCEIGPYTTIGPRVNLEDCRIEDSIILEGVSLKNMSLKGAIVSRDYMVQPAREANL</sequence>
<proteinExistence type="inferred from homology"/>
<dbReference type="PANTHER" id="PTHR43532">
    <property type="entry name" value="GLUCOSE-1-PHOSPHATE THYMIDYLYLTRANSFERASE"/>
    <property type="match status" value="1"/>
</dbReference>
<evidence type="ECO:0000313" key="14">
    <source>
        <dbReference type="Proteomes" id="UP001199916"/>
    </source>
</evidence>
<dbReference type="InterPro" id="IPR005907">
    <property type="entry name" value="G1P_thy_trans_s"/>
</dbReference>
<comment type="caution">
    <text evidence="13">The sequence shown here is derived from an EMBL/GenBank/DDBJ whole genome shotgun (WGS) entry which is preliminary data.</text>
</comment>
<evidence type="ECO:0000256" key="8">
    <source>
        <dbReference type="ARBA" id="ARBA00022842"/>
    </source>
</evidence>
<gene>
    <name evidence="13" type="ORF">LQV63_26000</name>
</gene>
<evidence type="ECO:0000256" key="2">
    <source>
        <dbReference type="ARBA" id="ARBA00010480"/>
    </source>
</evidence>
<keyword evidence="5 13" id="KW-0808">Transferase</keyword>
<evidence type="ECO:0000259" key="12">
    <source>
        <dbReference type="Pfam" id="PF00483"/>
    </source>
</evidence>
<accession>A0ABS8YME2</accession>
<organism evidence="13 14">
    <name type="scientific">Paenibacillus profundus</name>
    <dbReference type="NCBI Taxonomy" id="1173085"/>
    <lineage>
        <taxon>Bacteria</taxon>
        <taxon>Bacillati</taxon>
        <taxon>Bacillota</taxon>
        <taxon>Bacilli</taxon>
        <taxon>Bacillales</taxon>
        <taxon>Paenibacillaceae</taxon>
        <taxon>Paenibacillus</taxon>
    </lineage>
</organism>
<keyword evidence="14" id="KW-1185">Reference proteome</keyword>
<reference evidence="13 14" key="1">
    <citation type="submission" date="2021-11" db="EMBL/GenBank/DDBJ databases">
        <title>Draft genome sequence of Paenibacillus profundus YoMME, a new Gram-positive bacteria with exoelectrogenic properties.</title>
        <authorList>
            <person name="Hubenova Y."/>
            <person name="Hubenova E."/>
            <person name="Manasiev Y."/>
            <person name="Peykov S."/>
            <person name="Mitov M."/>
        </authorList>
    </citation>
    <scope>NUCLEOTIDE SEQUENCE [LARGE SCALE GENOMIC DNA]</scope>
    <source>
        <strain evidence="13 14">YoMME</strain>
    </source>
</reference>
<comment type="cofactor">
    <cofactor evidence="1">
        <name>Mg(2+)</name>
        <dbReference type="ChEBI" id="CHEBI:18420"/>
    </cofactor>
</comment>
<protein>
    <recommendedName>
        <fullName evidence="4">Glucose-1-phosphate thymidylyltransferase</fullName>
        <ecNumber evidence="3">2.7.7.24</ecNumber>
    </recommendedName>
    <alternativeName>
        <fullName evidence="10">dTDP-glucose pyrophosphorylase</fullName>
    </alternativeName>
    <alternativeName>
        <fullName evidence="9">dTDP-glucose synthase</fullName>
    </alternativeName>
</protein>
<evidence type="ECO:0000256" key="10">
    <source>
        <dbReference type="ARBA" id="ARBA00032598"/>
    </source>
</evidence>
<dbReference type="EMBL" id="JAJNBZ010000033">
    <property type="protein sequence ID" value="MCE5172727.1"/>
    <property type="molecule type" value="Genomic_DNA"/>
</dbReference>
<dbReference type="GO" id="GO:0016740">
    <property type="term" value="F:transferase activity"/>
    <property type="evidence" value="ECO:0007669"/>
    <property type="project" value="UniProtKB-KW"/>
</dbReference>